<dbReference type="InterPro" id="IPR036942">
    <property type="entry name" value="Beta-barrel_TonB_sf"/>
</dbReference>
<dbReference type="SUPFAM" id="SSF49464">
    <property type="entry name" value="Carboxypeptidase regulatory domain-like"/>
    <property type="match status" value="1"/>
</dbReference>
<dbReference type="Pfam" id="PF07715">
    <property type="entry name" value="Plug"/>
    <property type="match status" value="1"/>
</dbReference>
<evidence type="ECO:0000256" key="8">
    <source>
        <dbReference type="SAM" id="SignalP"/>
    </source>
</evidence>
<dbReference type="AlphaFoldDB" id="A0A4Y1X3L9"/>
<dbReference type="Gene3D" id="2.60.40.1120">
    <property type="entry name" value="Carboxypeptidase-like, regulatory domain"/>
    <property type="match status" value="1"/>
</dbReference>
<dbReference type="SUPFAM" id="SSF56935">
    <property type="entry name" value="Porins"/>
    <property type="match status" value="1"/>
</dbReference>
<dbReference type="KEGG" id="ada:A5CPEGH6_15560"/>
<dbReference type="EMBL" id="AP019736">
    <property type="protein sequence ID" value="BBL06918.1"/>
    <property type="molecule type" value="Genomic_DNA"/>
</dbReference>
<evidence type="ECO:0000256" key="7">
    <source>
        <dbReference type="PROSITE-ProRule" id="PRU01360"/>
    </source>
</evidence>
<dbReference type="FunFam" id="2.170.130.10:FF:000003">
    <property type="entry name" value="SusC/RagA family TonB-linked outer membrane protein"/>
    <property type="match status" value="1"/>
</dbReference>
<keyword evidence="11" id="KW-1185">Reference proteome</keyword>
<dbReference type="NCBIfam" id="TIGR04056">
    <property type="entry name" value="OMP_RagA_SusC"/>
    <property type="match status" value="1"/>
</dbReference>
<keyword evidence="8" id="KW-0732">Signal</keyword>
<feature type="chain" id="PRO_5021259244" evidence="8">
    <location>
        <begin position="34"/>
        <end position="1063"/>
    </location>
</feature>
<keyword evidence="4 7" id="KW-0812">Transmembrane</keyword>
<feature type="domain" description="TonB-dependent receptor plug" evidence="9">
    <location>
        <begin position="127"/>
        <end position="227"/>
    </location>
</feature>
<evidence type="ECO:0000256" key="5">
    <source>
        <dbReference type="ARBA" id="ARBA00023136"/>
    </source>
</evidence>
<evidence type="ECO:0000259" key="9">
    <source>
        <dbReference type="Pfam" id="PF07715"/>
    </source>
</evidence>
<evidence type="ECO:0000256" key="3">
    <source>
        <dbReference type="ARBA" id="ARBA00022452"/>
    </source>
</evidence>
<dbReference type="Gene3D" id="2.40.170.20">
    <property type="entry name" value="TonB-dependent receptor, beta-barrel domain"/>
    <property type="match status" value="1"/>
</dbReference>
<comment type="subcellular location">
    <subcellularLocation>
        <location evidence="1 7">Cell outer membrane</location>
        <topology evidence="1 7">Multi-pass membrane protein</topology>
    </subcellularLocation>
</comment>
<dbReference type="PROSITE" id="PS52016">
    <property type="entry name" value="TONB_DEPENDENT_REC_3"/>
    <property type="match status" value="1"/>
</dbReference>
<keyword evidence="6 7" id="KW-0998">Cell outer membrane</keyword>
<dbReference type="InterPro" id="IPR039426">
    <property type="entry name" value="TonB-dep_rcpt-like"/>
</dbReference>
<comment type="similarity">
    <text evidence="7">Belongs to the TonB-dependent receptor family.</text>
</comment>
<dbReference type="RefSeq" id="WP_162502068.1">
    <property type="nucleotide sequence ID" value="NZ_AP019736.1"/>
</dbReference>
<dbReference type="InterPro" id="IPR037066">
    <property type="entry name" value="Plug_dom_sf"/>
</dbReference>
<dbReference type="Pfam" id="PF13715">
    <property type="entry name" value="CarbopepD_reg_2"/>
    <property type="match status" value="1"/>
</dbReference>
<organism evidence="10 11">
    <name type="scientific">Alistipes dispar</name>
    <dbReference type="NCBI Taxonomy" id="2585119"/>
    <lineage>
        <taxon>Bacteria</taxon>
        <taxon>Pseudomonadati</taxon>
        <taxon>Bacteroidota</taxon>
        <taxon>Bacteroidia</taxon>
        <taxon>Bacteroidales</taxon>
        <taxon>Rikenellaceae</taxon>
        <taxon>Alistipes</taxon>
    </lineage>
</organism>
<protein>
    <submittedName>
        <fullName evidence="10">SusC/RagA family TonB-linked outer membrane protein</fullName>
    </submittedName>
</protein>
<evidence type="ECO:0000256" key="2">
    <source>
        <dbReference type="ARBA" id="ARBA00022448"/>
    </source>
</evidence>
<dbReference type="GeneID" id="98673532"/>
<dbReference type="InterPro" id="IPR023996">
    <property type="entry name" value="TonB-dep_OMP_SusC/RagA"/>
</dbReference>
<proteinExistence type="inferred from homology"/>
<keyword evidence="3 7" id="KW-1134">Transmembrane beta strand</keyword>
<keyword evidence="5 7" id="KW-0472">Membrane</keyword>
<evidence type="ECO:0000256" key="6">
    <source>
        <dbReference type="ARBA" id="ARBA00023237"/>
    </source>
</evidence>
<name>A0A4Y1X3L9_9BACT</name>
<dbReference type="Proteomes" id="UP000319374">
    <property type="component" value="Chromosome"/>
</dbReference>
<evidence type="ECO:0000313" key="11">
    <source>
        <dbReference type="Proteomes" id="UP000319374"/>
    </source>
</evidence>
<dbReference type="Gene3D" id="2.170.130.10">
    <property type="entry name" value="TonB-dependent receptor, plug domain"/>
    <property type="match status" value="1"/>
</dbReference>
<evidence type="ECO:0000313" key="10">
    <source>
        <dbReference type="EMBL" id="BBL06918.1"/>
    </source>
</evidence>
<evidence type="ECO:0000256" key="4">
    <source>
        <dbReference type="ARBA" id="ARBA00022692"/>
    </source>
</evidence>
<dbReference type="InterPro" id="IPR012910">
    <property type="entry name" value="Plug_dom"/>
</dbReference>
<gene>
    <name evidence="10" type="ORF">A5CPEGH6_15560</name>
</gene>
<accession>A0A4Y1X3L9</accession>
<evidence type="ECO:0000256" key="1">
    <source>
        <dbReference type="ARBA" id="ARBA00004571"/>
    </source>
</evidence>
<dbReference type="InterPro" id="IPR008969">
    <property type="entry name" value="CarboxyPept-like_regulatory"/>
</dbReference>
<keyword evidence="2 7" id="KW-0813">Transport</keyword>
<feature type="signal peptide" evidence="8">
    <location>
        <begin position="1"/>
        <end position="33"/>
    </location>
</feature>
<reference evidence="11" key="1">
    <citation type="submission" date="2019-06" db="EMBL/GenBank/DDBJ databases">
        <title>Alistipes onderdonkii subsp. vulgaris subsp. nov., Alistipes dispar sp. nov. and Alistipes communis sp. nov., isolated from human faeces, and creation of Alistipes onderdonkii subsp. onderdonkii subsp. nov.</title>
        <authorList>
            <person name="Sakamoto M."/>
            <person name="Ikeyama N."/>
            <person name="Ogata Y."/>
            <person name="Suda W."/>
            <person name="Iino T."/>
            <person name="Hattori M."/>
            <person name="Ohkuma M."/>
        </authorList>
    </citation>
    <scope>NUCLEOTIDE SEQUENCE [LARGE SCALE GENOMIC DNA]</scope>
    <source>
        <strain evidence="11">5CPEGH6</strain>
    </source>
</reference>
<dbReference type="GO" id="GO:0009279">
    <property type="term" value="C:cell outer membrane"/>
    <property type="evidence" value="ECO:0007669"/>
    <property type="project" value="UniProtKB-SubCell"/>
</dbReference>
<sequence>MKEFFSRFRNSLAARTCLWTLFLLLAGAGPAFAQSTVGGTVTDEQGNPLVGVTVVVANSTQGTTTDTKGRYSIAVPKDGTLEFSYIGMVSQQIPVGGGISALDVVLKEDSARLDEVVVIGYGSQRRADVTAAVSQIDGKELQKMPMANISQGLAGRLPGLISVQNSGQPGADQASMTIRGAKSGILYIVDGVQRSINDIDPNDVESVSLLKDGAAVAVYGLEAAGGVMIVTTKKGRQGTMNLTYKGSYGASFNTSYPEFLDGPGYAYWYNKALELDGQKPIFTARHVQMMREGTNGWGNTNWIDEIFGTGTTQQHSVTSTGGSDRINYFASLGYMNQTGNIKNFDYDRYNLRTNIEAKIARSLTFTLGVAGHVGDQKSPGFAAGGTSGTSVSSAPWLSVAEQAAYAHPYLPKEYEGVPTASQNDYGNTINPIAATELSGYSKSQTVSVQTNATLQWDLPWVKGLRLKVMGAYDRSTTTSKILSTPYFVMLASTPNSTSSEITYSKASDPRNNANVATGKKTNNLTEGFTQWRRITSQASISYTNTFAEKHKVDLLALVETRDYKTNNFSASGKDIPFPQLPELGFATTPADDPIGGSSDASRKVGFVFRGQYNYADKYLVEFSGRYDGSYKFIGNVSGRRWGFFPSVSLGWRMSEEGFFAPLRKAVDNFKLRASFGSLGDDNGSAAYAFLSTFTNVSSAPSVVLGGAGQNGIMTSLVANELLTWERNHSYNVGFDLAMWNGRLGVEFDAFYNYIFDILGSNSGKPASMGGYYPTYVNNNAQDVRGIDVRLTHRNHIGKDFQYGVTVNLTWAKDRWLRYQDSPNTPDYAKRIGKSRYMTMGFIADGLFQSEEEIDRSPWISGSRPRVGDIKYKDLNGDGAITYDQDRAYIGRGQRPQFNGSINLNASWKGLEFDILFIGAAVCDVSLTGTYYNHNEDNTIFTRPFKAGANSPRYLVEQAWTPENPDAKYPRLSLNPPNTNNAYASSFWYRDGKYLRLKSVHLGYTLPKAWTGKLRIQKVKVYVEGNNLCTWSGLPEGIDPEWPGVTNGYYPQQRTVVGGLEISF</sequence>